<evidence type="ECO:0000313" key="8">
    <source>
        <dbReference type="EMBL" id="AKB40991.1"/>
    </source>
</evidence>
<feature type="transmembrane region" description="Helical" evidence="6">
    <location>
        <begin position="47"/>
        <end position="68"/>
    </location>
</feature>
<feature type="transmembrane region" description="Helical" evidence="6">
    <location>
        <begin position="257"/>
        <end position="276"/>
    </location>
</feature>
<evidence type="ECO:0000256" key="4">
    <source>
        <dbReference type="ARBA" id="ARBA00022989"/>
    </source>
</evidence>
<accession>A0A0E3LFL7</accession>
<dbReference type="HOGENOM" id="CLU_001265_10_11_2"/>
<reference evidence="8 9" key="1">
    <citation type="submission" date="2014-07" db="EMBL/GenBank/DDBJ databases">
        <title>Methanogenic archaea and the global carbon cycle.</title>
        <authorList>
            <person name="Henriksen J.R."/>
            <person name="Luke J."/>
            <person name="Reinhart S."/>
            <person name="Benedict M.N."/>
            <person name="Youngblut N.D."/>
            <person name="Metcalf M.E."/>
            <person name="Whitaker R.J."/>
            <person name="Metcalf W.W."/>
        </authorList>
    </citation>
    <scope>NUCLEOTIDE SEQUENCE [LARGE SCALE GENOMIC DNA]</scope>
    <source>
        <strain evidence="8 9">WWM610</strain>
    </source>
</reference>
<gene>
    <name evidence="8" type="ORF">MSMAW_2000</name>
</gene>
<dbReference type="PANTHER" id="PTHR23504:SF15">
    <property type="entry name" value="MAJOR FACILITATOR SUPERFAMILY (MFS) PROFILE DOMAIN-CONTAINING PROTEIN"/>
    <property type="match status" value="1"/>
</dbReference>
<dbReference type="PROSITE" id="PS00216">
    <property type="entry name" value="SUGAR_TRANSPORT_1"/>
    <property type="match status" value="1"/>
</dbReference>
<protein>
    <recommendedName>
        <fullName evidence="7">Major facilitator superfamily (MFS) profile domain-containing protein</fullName>
    </recommendedName>
</protein>
<feature type="transmembrane region" description="Helical" evidence="6">
    <location>
        <begin position="382"/>
        <end position="405"/>
    </location>
</feature>
<keyword evidence="2" id="KW-0813">Transport</keyword>
<evidence type="ECO:0000256" key="5">
    <source>
        <dbReference type="ARBA" id="ARBA00023136"/>
    </source>
</evidence>
<dbReference type="InterPro" id="IPR036259">
    <property type="entry name" value="MFS_trans_sf"/>
</dbReference>
<keyword evidence="5 6" id="KW-0472">Membrane</keyword>
<evidence type="ECO:0000256" key="1">
    <source>
        <dbReference type="ARBA" id="ARBA00004141"/>
    </source>
</evidence>
<keyword evidence="3 6" id="KW-0812">Transmembrane</keyword>
<feature type="transmembrane region" description="Helical" evidence="6">
    <location>
        <begin position="347"/>
        <end position="370"/>
    </location>
</feature>
<dbReference type="InterPro" id="IPR011701">
    <property type="entry name" value="MFS"/>
</dbReference>
<feature type="transmembrane region" description="Helical" evidence="6">
    <location>
        <begin position="324"/>
        <end position="341"/>
    </location>
</feature>
<dbReference type="Pfam" id="PF07690">
    <property type="entry name" value="MFS_1"/>
    <property type="match status" value="1"/>
</dbReference>
<evidence type="ECO:0000256" key="6">
    <source>
        <dbReference type="SAM" id="Phobius"/>
    </source>
</evidence>
<proteinExistence type="predicted"/>
<dbReference type="InterPro" id="IPR005829">
    <property type="entry name" value="Sugar_transporter_CS"/>
</dbReference>
<dbReference type="Proteomes" id="UP000033058">
    <property type="component" value="Chromosome"/>
</dbReference>
<sequence length="448" mass="48701">MEQNSGTSSASGRALFPLYAITFIGTLGFGIILTFLVFLVTDYGGNALVYGILASTYPAFQLIGAPVLGRWSDLYGRKKILLLSQIGTMLAWIIFFAALFFPVIPLIEVRSDLLGTFTITLPLLILFLARALDGATGGNVSVANAYLADLTSEEERNKNYGRMSVASNLGYVFGPAIAGVLGTTAYGEILPVSAALVISIIGTLIVLFLLPDSRPCAIEEYPESTGIRKILGQEQKECYQVEAGSKITFREVFKLEYIPFMLVVYFLIFLGFNIYYTAFPIFAVVALEWSPAELGIYFSVISALMAFVQGPVLAKLARRYRESIMVVGGGFILGLQFILIVSGDYLLLYLAAVFFAFGNGIMWPSILSILSKFAGKKYQGSVQGFAMSASSLASIIGLLAGGFLYTQFGVIAFLIAAAIIYLVVFLSFRLLRIEKEKLIETEAAKTPV</sequence>
<dbReference type="PROSITE" id="PS50850">
    <property type="entry name" value="MFS"/>
    <property type="match status" value="1"/>
</dbReference>
<feature type="transmembrane region" description="Helical" evidence="6">
    <location>
        <begin position="113"/>
        <end position="132"/>
    </location>
</feature>
<name>A0A0E3LFL7_METMZ</name>
<dbReference type="PATRIC" id="fig|1434117.4.peg.2555"/>
<dbReference type="GO" id="GO:0022857">
    <property type="term" value="F:transmembrane transporter activity"/>
    <property type="evidence" value="ECO:0007669"/>
    <property type="project" value="InterPro"/>
</dbReference>
<feature type="transmembrane region" description="Helical" evidence="6">
    <location>
        <begin position="80"/>
        <end position="107"/>
    </location>
</feature>
<evidence type="ECO:0000313" key="9">
    <source>
        <dbReference type="Proteomes" id="UP000033058"/>
    </source>
</evidence>
<feature type="transmembrane region" description="Helical" evidence="6">
    <location>
        <begin position="192"/>
        <end position="210"/>
    </location>
</feature>
<feature type="domain" description="Major facilitator superfamily (MFS) profile" evidence="7">
    <location>
        <begin position="14"/>
        <end position="435"/>
    </location>
</feature>
<dbReference type="GeneID" id="24851731"/>
<comment type="subcellular location">
    <subcellularLocation>
        <location evidence="1">Membrane</location>
        <topology evidence="1">Multi-pass membrane protein</topology>
    </subcellularLocation>
</comment>
<dbReference type="RefSeq" id="WP_011034255.1">
    <property type="nucleotide sequence ID" value="NZ_CP009509.1"/>
</dbReference>
<evidence type="ECO:0000256" key="2">
    <source>
        <dbReference type="ARBA" id="ARBA00022448"/>
    </source>
</evidence>
<evidence type="ECO:0000256" key="3">
    <source>
        <dbReference type="ARBA" id="ARBA00022692"/>
    </source>
</evidence>
<dbReference type="SUPFAM" id="SSF103473">
    <property type="entry name" value="MFS general substrate transporter"/>
    <property type="match status" value="1"/>
</dbReference>
<evidence type="ECO:0000259" key="7">
    <source>
        <dbReference type="PROSITE" id="PS50850"/>
    </source>
</evidence>
<feature type="transmembrane region" description="Helical" evidence="6">
    <location>
        <begin position="296"/>
        <end position="317"/>
    </location>
</feature>
<dbReference type="GO" id="GO:0016020">
    <property type="term" value="C:membrane"/>
    <property type="evidence" value="ECO:0007669"/>
    <property type="project" value="UniProtKB-SubCell"/>
</dbReference>
<dbReference type="AlphaFoldDB" id="A0A0E3LFL7"/>
<dbReference type="InterPro" id="IPR020846">
    <property type="entry name" value="MFS_dom"/>
</dbReference>
<dbReference type="Gene3D" id="1.20.1250.20">
    <property type="entry name" value="MFS general substrate transporter like domains"/>
    <property type="match status" value="1"/>
</dbReference>
<feature type="transmembrane region" description="Helical" evidence="6">
    <location>
        <begin position="411"/>
        <end position="431"/>
    </location>
</feature>
<feature type="transmembrane region" description="Helical" evidence="6">
    <location>
        <begin position="18"/>
        <end position="41"/>
    </location>
</feature>
<dbReference type="EMBL" id="CP009509">
    <property type="protein sequence ID" value="AKB40991.1"/>
    <property type="molecule type" value="Genomic_DNA"/>
</dbReference>
<dbReference type="PANTHER" id="PTHR23504">
    <property type="entry name" value="MAJOR FACILITATOR SUPERFAMILY DOMAIN-CONTAINING PROTEIN 10"/>
    <property type="match status" value="1"/>
</dbReference>
<keyword evidence="4 6" id="KW-1133">Transmembrane helix</keyword>
<organism evidence="8 9">
    <name type="scientific">Methanosarcina mazei WWM610</name>
    <dbReference type="NCBI Taxonomy" id="1434117"/>
    <lineage>
        <taxon>Archaea</taxon>
        <taxon>Methanobacteriati</taxon>
        <taxon>Methanobacteriota</taxon>
        <taxon>Stenosarchaea group</taxon>
        <taxon>Methanomicrobia</taxon>
        <taxon>Methanosarcinales</taxon>
        <taxon>Methanosarcinaceae</taxon>
        <taxon>Methanosarcina</taxon>
    </lineage>
</organism>
<dbReference type="CDD" id="cd17330">
    <property type="entry name" value="MFS_SLC46_TetA_like"/>
    <property type="match status" value="1"/>
</dbReference>